<dbReference type="AlphaFoldDB" id="A0A9D1PIJ2"/>
<sequence>MKIVSNTSIAPYPTTKNETQSKELEKAQSSNYDTIEVSSKQEETVIDDNASYATFFKEFIKNNNKTSALAEIIKNTSTPKKDEPSPEEIRRICMKIAARIRKGDKVPIKDLKYLLKKDPQLYQMAMINKKPNDNPKKWKQLSPDEDDIALSNKGNENNSSETSGVCQSPSISVSASSGETN</sequence>
<feature type="compositionally biased region" description="Polar residues" evidence="1">
    <location>
        <begin position="152"/>
        <end position="181"/>
    </location>
</feature>
<dbReference type="Proteomes" id="UP000886808">
    <property type="component" value="Unassembled WGS sequence"/>
</dbReference>
<reference evidence="2" key="2">
    <citation type="submission" date="2021-04" db="EMBL/GenBank/DDBJ databases">
        <authorList>
            <person name="Gilroy R."/>
        </authorList>
    </citation>
    <scope>NUCLEOTIDE SEQUENCE</scope>
    <source>
        <strain evidence="2">CHK193-4272</strain>
    </source>
</reference>
<evidence type="ECO:0000313" key="2">
    <source>
        <dbReference type="EMBL" id="HIV61747.1"/>
    </source>
</evidence>
<feature type="region of interest" description="Disordered" evidence="1">
    <location>
        <begin position="1"/>
        <end position="43"/>
    </location>
</feature>
<comment type="caution">
    <text evidence="2">The sequence shown here is derived from an EMBL/GenBank/DDBJ whole genome shotgun (WGS) entry which is preliminary data.</text>
</comment>
<accession>A0A9D1PIJ2</accession>
<feature type="compositionally biased region" description="Polar residues" evidence="1">
    <location>
        <begin position="27"/>
        <end position="38"/>
    </location>
</feature>
<gene>
    <name evidence="2" type="ORF">H9746_02720</name>
</gene>
<evidence type="ECO:0000256" key="1">
    <source>
        <dbReference type="SAM" id="MobiDB-lite"/>
    </source>
</evidence>
<feature type="region of interest" description="Disordered" evidence="1">
    <location>
        <begin position="127"/>
        <end position="181"/>
    </location>
</feature>
<name>A0A9D1PIJ2_9FIRM</name>
<organism evidence="2 3">
    <name type="scientific">Candidatus Butyricicoccus avistercoris</name>
    <dbReference type="NCBI Taxonomy" id="2838518"/>
    <lineage>
        <taxon>Bacteria</taxon>
        <taxon>Bacillati</taxon>
        <taxon>Bacillota</taxon>
        <taxon>Clostridia</taxon>
        <taxon>Eubacteriales</taxon>
        <taxon>Butyricicoccaceae</taxon>
        <taxon>Butyricicoccus</taxon>
    </lineage>
</organism>
<protein>
    <submittedName>
        <fullName evidence="2">Uncharacterized protein</fullName>
    </submittedName>
</protein>
<reference evidence="2" key="1">
    <citation type="journal article" date="2021" name="PeerJ">
        <title>Extensive microbial diversity within the chicken gut microbiome revealed by metagenomics and culture.</title>
        <authorList>
            <person name="Gilroy R."/>
            <person name="Ravi A."/>
            <person name="Getino M."/>
            <person name="Pursley I."/>
            <person name="Horton D.L."/>
            <person name="Alikhan N.F."/>
            <person name="Baker D."/>
            <person name="Gharbi K."/>
            <person name="Hall N."/>
            <person name="Watson M."/>
            <person name="Adriaenssens E.M."/>
            <person name="Foster-Nyarko E."/>
            <person name="Jarju S."/>
            <person name="Secka A."/>
            <person name="Antonio M."/>
            <person name="Oren A."/>
            <person name="Chaudhuri R.R."/>
            <person name="La Ragione R."/>
            <person name="Hildebrand F."/>
            <person name="Pallen M.J."/>
        </authorList>
    </citation>
    <scope>NUCLEOTIDE SEQUENCE</scope>
    <source>
        <strain evidence="2">CHK193-4272</strain>
    </source>
</reference>
<feature type="compositionally biased region" description="Polar residues" evidence="1">
    <location>
        <begin position="1"/>
        <end position="18"/>
    </location>
</feature>
<proteinExistence type="predicted"/>
<dbReference type="EMBL" id="DXIE01000019">
    <property type="protein sequence ID" value="HIV61747.1"/>
    <property type="molecule type" value="Genomic_DNA"/>
</dbReference>
<evidence type="ECO:0000313" key="3">
    <source>
        <dbReference type="Proteomes" id="UP000886808"/>
    </source>
</evidence>